<evidence type="ECO:0000256" key="4">
    <source>
        <dbReference type="ARBA" id="ARBA00022989"/>
    </source>
</evidence>
<feature type="transmembrane region" description="Helical" evidence="7">
    <location>
        <begin position="405"/>
        <end position="424"/>
    </location>
</feature>
<dbReference type="PANTHER" id="PTHR23513:SF18">
    <property type="entry name" value="INTEGRAL MEMBRANE PROTEIN"/>
    <property type="match status" value="1"/>
</dbReference>
<evidence type="ECO:0000256" key="2">
    <source>
        <dbReference type="ARBA" id="ARBA00022475"/>
    </source>
</evidence>
<sequence length="440" mass="45203">MTKTERSGDTEPIDQDAPPTDRHLRPLVGLLAALAVALTSSRIVAVALPWFTLAMSGSASRMGLVSFCQLVPYVLGKALTGPVVDRHDPRRISAAADLASAAALTAVPLLFLTTGLPTPLFLALVAVVGAARAPGDLAKETMVPQVAEWARVPLVRATSLSGMVEQTAGIVGLSGGGVLVAWAGPQTALLVNAALFLMGSAILTLFVPRAKYRTAARPVPSGSKTNTVGRTSYRADMSAGLRFLRGDTFLLVIIATLGLGSLLDTAYTSVLLPLWAEHSGRNSSAVGLLGGVLTGCALGGSALAAWCAHRFSRRMLFLICFLLAGAPRFLVLGSGGSLTVAAAVIACAGLAQGFLNPLLGAVVLERIPRPMLGRVGGVADALMYAGIPFGGLLAGIAVAAADVQTVLLCAGCGYLLIAMVSGLMPQWLAMDSRTEATRGN</sequence>
<dbReference type="CDD" id="cd06173">
    <property type="entry name" value="MFS_MefA_like"/>
    <property type="match status" value="1"/>
</dbReference>
<protein>
    <submittedName>
        <fullName evidence="9">MFS transporter</fullName>
    </submittedName>
</protein>
<evidence type="ECO:0000313" key="9">
    <source>
        <dbReference type="EMBL" id="XCJ74665.1"/>
    </source>
</evidence>
<dbReference type="GO" id="GO:0005886">
    <property type="term" value="C:plasma membrane"/>
    <property type="evidence" value="ECO:0007669"/>
    <property type="project" value="UniProtKB-SubCell"/>
</dbReference>
<gene>
    <name evidence="9" type="ORF">ABII15_33925</name>
</gene>
<evidence type="ECO:0000259" key="8">
    <source>
        <dbReference type="PROSITE" id="PS50850"/>
    </source>
</evidence>
<dbReference type="PANTHER" id="PTHR23513">
    <property type="entry name" value="INTEGRAL MEMBRANE EFFLUX PROTEIN-RELATED"/>
    <property type="match status" value="1"/>
</dbReference>
<dbReference type="Gene3D" id="1.20.1250.20">
    <property type="entry name" value="MFS general substrate transporter like domains"/>
    <property type="match status" value="1"/>
</dbReference>
<feature type="transmembrane region" description="Helical" evidence="7">
    <location>
        <begin position="376"/>
        <end position="399"/>
    </location>
</feature>
<feature type="transmembrane region" description="Helical" evidence="7">
    <location>
        <begin position="340"/>
        <end position="364"/>
    </location>
</feature>
<feature type="transmembrane region" description="Helical" evidence="7">
    <location>
        <begin position="27"/>
        <end position="51"/>
    </location>
</feature>
<feature type="transmembrane region" description="Helical" evidence="7">
    <location>
        <begin position="63"/>
        <end position="80"/>
    </location>
</feature>
<feature type="transmembrane region" description="Helical" evidence="7">
    <location>
        <begin position="315"/>
        <end position="334"/>
    </location>
</feature>
<feature type="region of interest" description="Disordered" evidence="6">
    <location>
        <begin position="1"/>
        <end position="21"/>
    </location>
</feature>
<dbReference type="AlphaFoldDB" id="A0AAU8J2D0"/>
<keyword evidence="2" id="KW-1003">Cell membrane</keyword>
<evidence type="ECO:0000256" key="7">
    <source>
        <dbReference type="SAM" id="Phobius"/>
    </source>
</evidence>
<dbReference type="EMBL" id="CP159534">
    <property type="protein sequence ID" value="XCJ74665.1"/>
    <property type="molecule type" value="Genomic_DNA"/>
</dbReference>
<proteinExistence type="predicted"/>
<dbReference type="GO" id="GO:0022857">
    <property type="term" value="F:transmembrane transporter activity"/>
    <property type="evidence" value="ECO:0007669"/>
    <property type="project" value="InterPro"/>
</dbReference>
<organism evidence="9">
    <name type="scientific">Streptomyces tabacisoli</name>
    <dbReference type="NCBI Taxonomy" id="3156398"/>
    <lineage>
        <taxon>Bacteria</taxon>
        <taxon>Bacillati</taxon>
        <taxon>Actinomycetota</taxon>
        <taxon>Actinomycetes</taxon>
        <taxon>Kitasatosporales</taxon>
        <taxon>Streptomycetaceae</taxon>
        <taxon>Streptomyces</taxon>
    </lineage>
</organism>
<feature type="domain" description="Major facilitator superfamily (MFS) profile" evidence="8">
    <location>
        <begin position="250"/>
        <end position="440"/>
    </location>
</feature>
<comment type="subcellular location">
    <subcellularLocation>
        <location evidence="1">Cell membrane</location>
        <topology evidence="1">Multi-pass membrane protein</topology>
    </subcellularLocation>
</comment>
<keyword evidence="4 7" id="KW-1133">Transmembrane helix</keyword>
<evidence type="ECO:0000256" key="5">
    <source>
        <dbReference type="ARBA" id="ARBA00023136"/>
    </source>
</evidence>
<dbReference type="SUPFAM" id="SSF103473">
    <property type="entry name" value="MFS general substrate transporter"/>
    <property type="match status" value="1"/>
</dbReference>
<keyword evidence="3 7" id="KW-0812">Transmembrane</keyword>
<dbReference type="InterPro" id="IPR020846">
    <property type="entry name" value="MFS_dom"/>
</dbReference>
<keyword evidence="5 7" id="KW-0472">Membrane</keyword>
<name>A0AAU8J2D0_9ACTN</name>
<evidence type="ECO:0000256" key="3">
    <source>
        <dbReference type="ARBA" id="ARBA00022692"/>
    </source>
</evidence>
<feature type="transmembrane region" description="Helical" evidence="7">
    <location>
        <begin position="189"/>
        <end position="207"/>
    </location>
</feature>
<evidence type="ECO:0000256" key="1">
    <source>
        <dbReference type="ARBA" id="ARBA00004651"/>
    </source>
</evidence>
<evidence type="ECO:0000256" key="6">
    <source>
        <dbReference type="SAM" id="MobiDB-lite"/>
    </source>
</evidence>
<feature type="transmembrane region" description="Helical" evidence="7">
    <location>
        <begin position="249"/>
        <end position="276"/>
    </location>
</feature>
<reference evidence="9" key="1">
    <citation type="submission" date="2024-06" db="EMBL/GenBank/DDBJ databases">
        <title>Streptomyces sp. strain HUAS MG91 genome sequences.</title>
        <authorList>
            <person name="Mo P."/>
        </authorList>
    </citation>
    <scope>NUCLEOTIDE SEQUENCE</scope>
    <source>
        <strain evidence="9">HUAS MG91</strain>
    </source>
</reference>
<dbReference type="KEGG" id="stac:ABII15_33925"/>
<dbReference type="RefSeq" id="WP_353946102.1">
    <property type="nucleotide sequence ID" value="NZ_CP159534.1"/>
</dbReference>
<dbReference type="InterPro" id="IPR011701">
    <property type="entry name" value="MFS"/>
</dbReference>
<dbReference type="Pfam" id="PF07690">
    <property type="entry name" value="MFS_1"/>
    <property type="match status" value="1"/>
</dbReference>
<dbReference type="InterPro" id="IPR036259">
    <property type="entry name" value="MFS_trans_sf"/>
</dbReference>
<feature type="transmembrane region" description="Helical" evidence="7">
    <location>
        <begin position="288"/>
        <end position="308"/>
    </location>
</feature>
<dbReference type="PROSITE" id="PS50850">
    <property type="entry name" value="MFS"/>
    <property type="match status" value="1"/>
</dbReference>
<accession>A0AAU8J2D0</accession>